<dbReference type="PRINTS" id="PR01799">
    <property type="entry name" value="SFASSEMBLIN"/>
</dbReference>
<name>A0A9W7G4K8_9STRA</name>
<dbReference type="Pfam" id="PF06705">
    <property type="entry name" value="SF-assemblin"/>
    <property type="match status" value="1"/>
</dbReference>
<comment type="similarity">
    <text evidence="2">Belongs to the SF-assemblin family.</text>
</comment>
<dbReference type="EMBL" id="BRYA01000022">
    <property type="protein sequence ID" value="GMI32720.1"/>
    <property type="molecule type" value="Genomic_DNA"/>
</dbReference>
<dbReference type="OrthoDB" id="436841at2759"/>
<gene>
    <name evidence="7" type="ORF">TrCOL_g5731</name>
</gene>
<keyword evidence="8" id="KW-1185">Reference proteome</keyword>
<keyword evidence="6" id="KW-0206">Cytoskeleton</keyword>
<organism evidence="7 8">
    <name type="scientific">Triparma columacea</name>
    <dbReference type="NCBI Taxonomy" id="722753"/>
    <lineage>
        <taxon>Eukaryota</taxon>
        <taxon>Sar</taxon>
        <taxon>Stramenopiles</taxon>
        <taxon>Ochrophyta</taxon>
        <taxon>Bolidophyceae</taxon>
        <taxon>Parmales</taxon>
        <taxon>Triparmaceae</taxon>
        <taxon>Triparma</taxon>
    </lineage>
</organism>
<protein>
    <recommendedName>
        <fullName evidence="9">SF-assemblin</fullName>
    </recommendedName>
</protein>
<evidence type="ECO:0000256" key="6">
    <source>
        <dbReference type="ARBA" id="ARBA00023212"/>
    </source>
</evidence>
<dbReference type="InterPro" id="IPR008374">
    <property type="entry name" value="SF_assemblin/giardin_b"/>
</dbReference>
<proteinExistence type="inferred from homology"/>
<keyword evidence="3" id="KW-0963">Cytoplasm</keyword>
<evidence type="ECO:0000256" key="4">
    <source>
        <dbReference type="ARBA" id="ARBA00022701"/>
    </source>
</evidence>
<sequence length="258" mass="30727">MPTIEEPQTSTKAKLDAVIGTFQEFDTTMRIGTRQRREKDEHRVAELRVEMGKMEKSLTAEVKRRIEMNKSIQAWCEQQIVAMKVQFEEAIEERTVKIHERLEVLADRITDLNVRFEEEKVRIPADIERRGRELAEMLRLFQEEFNVEKRERLEREARIEKQLDDHEHEVAGKFEVERTEREKRYIELARIIETNEKSRIKADGKFQEVVKEELQSLHNQIHIEAQVREREDDEIVEALNRYTAKLQSSLKIINSTNT</sequence>
<dbReference type="GO" id="GO:0005874">
    <property type="term" value="C:microtubule"/>
    <property type="evidence" value="ECO:0007669"/>
    <property type="project" value="UniProtKB-KW"/>
</dbReference>
<evidence type="ECO:0000256" key="1">
    <source>
        <dbReference type="ARBA" id="ARBA00004245"/>
    </source>
</evidence>
<dbReference type="AlphaFoldDB" id="A0A9W7G4K8"/>
<reference evidence="8" key="1">
    <citation type="journal article" date="2023" name="Commun. Biol.">
        <title>Genome analysis of Parmales, the sister group of diatoms, reveals the evolutionary specialization of diatoms from phago-mixotrophs to photoautotrophs.</title>
        <authorList>
            <person name="Ban H."/>
            <person name="Sato S."/>
            <person name="Yoshikawa S."/>
            <person name="Yamada K."/>
            <person name="Nakamura Y."/>
            <person name="Ichinomiya M."/>
            <person name="Sato N."/>
            <person name="Blanc-Mathieu R."/>
            <person name="Endo H."/>
            <person name="Kuwata A."/>
            <person name="Ogata H."/>
        </authorList>
    </citation>
    <scope>NUCLEOTIDE SEQUENCE [LARGE SCALE GENOMIC DNA]</scope>
</reference>
<dbReference type="PANTHER" id="PTHR40412">
    <property type="entry name" value="SF-ASSEMBLIN"/>
    <property type="match status" value="1"/>
</dbReference>
<evidence type="ECO:0000256" key="5">
    <source>
        <dbReference type="ARBA" id="ARBA00023054"/>
    </source>
</evidence>
<dbReference type="PANTHER" id="PTHR40412:SF1">
    <property type="entry name" value="SF-ASSEMBLIN"/>
    <property type="match status" value="1"/>
</dbReference>
<keyword evidence="5" id="KW-0175">Coiled coil</keyword>
<evidence type="ECO:0000313" key="7">
    <source>
        <dbReference type="EMBL" id="GMI32720.1"/>
    </source>
</evidence>
<evidence type="ECO:0000256" key="2">
    <source>
        <dbReference type="ARBA" id="ARBA00005678"/>
    </source>
</evidence>
<comment type="subcellular location">
    <subcellularLocation>
        <location evidence="1">Cytoplasm</location>
        <location evidence="1">Cytoskeleton</location>
    </subcellularLocation>
</comment>
<evidence type="ECO:0000256" key="3">
    <source>
        <dbReference type="ARBA" id="ARBA00022490"/>
    </source>
</evidence>
<dbReference type="Proteomes" id="UP001165065">
    <property type="component" value="Unassembled WGS sequence"/>
</dbReference>
<evidence type="ECO:0008006" key="9">
    <source>
        <dbReference type="Google" id="ProtNLM"/>
    </source>
</evidence>
<dbReference type="GO" id="GO:0005200">
    <property type="term" value="F:structural constituent of cytoskeleton"/>
    <property type="evidence" value="ECO:0007669"/>
    <property type="project" value="InterPro"/>
</dbReference>
<evidence type="ECO:0000313" key="8">
    <source>
        <dbReference type="Proteomes" id="UP001165065"/>
    </source>
</evidence>
<keyword evidence="4" id="KW-0493">Microtubule</keyword>
<accession>A0A9W7G4K8</accession>
<comment type="caution">
    <text evidence="7">The sequence shown here is derived from an EMBL/GenBank/DDBJ whole genome shotgun (WGS) entry which is preliminary data.</text>
</comment>